<reference evidence="1" key="2">
    <citation type="submission" date="2014-01" db="EMBL/GenBank/DDBJ databases">
        <authorList>
            <consortium name="DOE Joint Genome Institute"/>
            <person name="Ohm R.A."/>
            <person name="Condon B.J."/>
            <person name="Leng Y."/>
            <person name="Wu D."/>
            <person name="Bushley K.E."/>
            <person name="Otillar R."/>
            <person name="Martin J."/>
            <person name="Schackwitz W."/>
            <person name="Grimwood J."/>
            <person name="MohdZainudin N."/>
            <person name="Xue C."/>
            <person name="Wang R."/>
            <person name="Manning V.A."/>
            <person name="Dhillon B."/>
            <person name="Tu Z.J."/>
            <person name="Steffenson B.J."/>
            <person name="Salamov A."/>
            <person name="Sun H."/>
            <person name="Lowry S."/>
            <person name="LaButti K."/>
            <person name="Han J."/>
            <person name="Copeland A."/>
            <person name="Lindquist E."/>
            <person name="Barry K."/>
            <person name="Schmutz J."/>
            <person name="Baker S."/>
            <person name="Ciuffetti L.M."/>
            <person name="Grigoriev I.V."/>
            <person name="Zhong S."/>
            <person name="Nordberg B.G."/>
            <person name="Cantor M.N."/>
            <person name="Hua S.X."/>
        </authorList>
    </citation>
    <scope>NUCLEOTIDE SEQUENCE</scope>
    <source>
        <strain evidence="1">FI3</strain>
    </source>
</reference>
<organism evidence="1">
    <name type="scientific">Bipolaris victoriae (strain FI3)</name>
    <name type="common">Victoria blight of oats agent</name>
    <name type="synonym">Cochliobolus victoriae</name>
    <dbReference type="NCBI Taxonomy" id="930091"/>
    <lineage>
        <taxon>Eukaryota</taxon>
        <taxon>Fungi</taxon>
        <taxon>Dikarya</taxon>
        <taxon>Ascomycota</taxon>
        <taxon>Pezizomycotina</taxon>
        <taxon>Dothideomycetes</taxon>
        <taxon>Pleosporomycetidae</taxon>
        <taxon>Pleosporales</taxon>
        <taxon>Pleosporineae</taxon>
        <taxon>Pleosporaceae</taxon>
        <taxon>Bipolaris</taxon>
    </lineage>
</organism>
<name>W7DSB1_BIPV3</name>
<protein>
    <submittedName>
        <fullName evidence="1">Uncharacterized protein</fullName>
    </submittedName>
</protein>
<dbReference type="AlphaFoldDB" id="W7DSB1"/>
<feature type="non-terminal residue" evidence="1">
    <location>
        <position position="1"/>
    </location>
</feature>
<dbReference type="RefSeq" id="XP_014550665.1">
    <property type="nucleotide sequence ID" value="XM_014695179.1"/>
</dbReference>
<evidence type="ECO:0000313" key="1">
    <source>
        <dbReference type="EMBL" id="EUN21088.1"/>
    </source>
</evidence>
<gene>
    <name evidence="1" type="ORF">COCVIDRAFT_114909</name>
</gene>
<reference evidence="1" key="1">
    <citation type="journal article" date="2013" name="PLoS Genet.">
        <title>Comparative genome structure, secondary metabolite, and effector coding capacity across Cochliobolus pathogens.</title>
        <authorList>
            <person name="Condon B.J."/>
            <person name="Leng Y."/>
            <person name="Wu D."/>
            <person name="Bushley K.E."/>
            <person name="Ohm R.A."/>
            <person name="Otillar R."/>
            <person name="Martin J."/>
            <person name="Schackwitz W."/>
            <person name="Grimwood J."/>
            <person name="MohdZainudin N."/>
            <person name="Xue C."/>
            <person name="Wang R."/>
            <person name="Manning V.A."/>
            <person name="Dhillon B."/>
            <person name="Tu Z.J."/>
            <person name="Steffenson B.J."/>
            <person name="Salamov A."/>
            <person name="Sun H."/>
            <person name="Lowry S."/>
            <person name="LaButti K."/>
            <person name="Han J."/>
            <person name="Copeland A."/>
            <person name="Lindquist E."/>
            <person name="Barry K."/>
            <person name="Schmutz J."/>
            <person name="Baker S.E."/>
            <person name="Ciuffetti L.M."/>
            <person name="Grigoriev I.V."/>
            <person name="Zhong S."/>
            <person name="Turgeon B.G."/>
        </authorList>
    </citation>
    <scope>NUCLEOTIDE SEQUENCE [LARGE SCALE GENOMIC DNA]</scope>
    <source>
        <strain evidence="1">FI3</strain>
    </source>
</reference>
<proteinExistence type="predicted"/>
<dbReference type="GeneID" id="26250638"/>
<dbReference type="HOGENOM" id="CLU_2503793_0_0_1"/>
<accession>W7DSB1</accession>
<dbReference type="EMBL" id="KI968864">
    <property type="protein sequence ID" value="EUN21088.1"/>
    <property type="molecule type" value="Genomic_DNA"/>
</dbReference>
<sequence>PPPPPAYTSIFSDSPNRISDPRVRIIFFNNPPPLPLIHLSGHFPHFPCVTMKSKQSSAEPESGAGVWWGEGGIVKDTRHIRGPPGF</sequence>